<sequence>MIDLCGAAPWGRPARSYSGQELQRFEEAIAAYQDADAILTELGDRHREGIGLKNLGLALQELRRFEEAIAAREQAAATFRETNDDHLLSVAQKNLAEDRQLHEEG</sequence>
<comment type="caution">
    <text evidence="1">The sequence shown here is derived from an EMBL/GenBank/DDBJ whole genome shotgun (WGS) entry which is preliminary data.</text>
</comment>
<dbReference type="InterPro" id="IPR011990">
    <property type="entry name" value="TPR-like_helical_dom_sf"/>
</dbReference>
<reference evidence="1 2" key="1">
    <citation type="submission" date="2024-10" db="EMBL/GenBank/DDBJ databases">
        <title>The Natural Products Discovery Center: Release of the First 8490 Sequenced Strains for Exploring Actinobacteria Biosynthetic Diversity.</title>
        <authorList>
            <person name="Kalkreuter E."/>
            <person name="Kautsar S.A."/>
            <person name="Yang D."/>
            <person name="Bader C.D."/>
            <person name="Teijaro C.N."/>
            <person name="Fluegel L."/>
            <person name="Davis C.M."/>
            <person name="Simpson J.R."/>
            <person name="Lauterbach L."/>
            <person name="Steele A.D."/>
            <person name="Gui C."/>
            <person name="Meng S."/>
            <person name="Li G."/>
            <person name="Viehrig K."/>
            <person name="Ye F."/>
            <person name="Su P."/>
            <person name="Kiefer A.F."/>
            <person name="Nichols A."/>
            <person name="Cepeda A.J."/>
            <person name="Yan W."/>
            <person name="Fan B."/>
            <person name="Jiang Y."/>
            <person name="Adhikari A."/>
            <person name="Zheng C.-J."/>
            <person name="Schuster L."/>
            <person name="Cowan T.M."/>
            <person name="Smanski M.J."/>
            <person name="Chevrette M.G."/>
            <person name="De Carvalho L.P.S."/>
            <person name="Shen B."/>
        </authorList>
    </citation>
    <scope>NUCLEOTIDE SEQUENCE [LARGE SCALE GENOMIC DNA]</scope>
    <source>
        <strain evidence="1 2">NPDC050545</strain>
    </source>
</reference>
<dbReference type="EMBL" id="JBITGY010000015">
    <property type="protein sequence ID" value="MFI6504425.1"/>
    <property type="molecule type" value="Genomic_DNA"/>
</dbReference>
<gene>
    <name evidence="1" type="ORF">ACIBG2_44065</name>
</gene>
<dbReference type="SUPFAM" id="SSF48452">
    <property type="entry name" value="TPR-like"/>
    <property type="match status" value="1"/>
</dbReference>
<dbReference type="Gene3D" id="1.25.40.10">
    <property type="entry name" value="Tetratricopeptide repeat domain"/>
    <property type="match status" value="1"/>
</dbReference>
<evidence type="ECO:0008006" key="3">
    <source>
        <dbReference type="Google" id="ProtNLM"/>
    </source>
</evidence>
<evidence type="ECO:0000313" key="2">
    <source>
        <dbReference type="Proteomes" id="UP001612741"/>
    </source>
</evidence>
<evidence type="ECO:0000313" key="1">
    <source>
        <dbReference type="EMBL" id="MFI6504425.1"/>
    </source>
</evidence>
<name>A0ABW7Z9A6_9ACTN</name>
<keyword evidence="2" id="KW-1185">Reference proteome</keyword>
<dbReference type="RefSeq" id="WP_397090171.1">
    <property type="nucleotide sequence ID" value="NZ_JBITGY010000015.1"/>
</dbReference>
<accession>A0ABW7Z9A6</accession>
<organism evidence="1 2">
    <name type="scientific">Nonomuraea typhae</name>
    <dbReference type="NCBI Taxonomy" id="2603600"/>
    <lineage>
        <taxon>Bacteria</taxon>
        <taxon>Bacillati</taxon>
        <taxon>Actinomycetota</taxon>
        <taxon>Actinomycetes</taxon>
        <taxon>Streptosporangiales</taxon>
        <taxon>Streptosporangiaceae</taxon>
        <taxon>Nonomuraea</taxon>
    </lineage>
</organism>
<proteinExistence type="predicted"/>
<protein>
    <recommendedName>
        <fullName evidence="3">Tetratricopeptide repeat protein</fullName>
    </recommendedName>
</protein>
<dbReference type="Proteomes" id="UP001612741">
    <property type="component" value="Unassembled WGS sequence"/>
</dbReference>